<dbReference type="NCBIfam" id="TIGR00074">
    <property type="entry name" value="hypC_hupF"/>
    <property type="match status" value="1"/>
</dbReference>
<organism evidence="2">
    <name type="scientific">Acidicaldus sp</name>
    <dbReference type="NCBI Taxonomy" id="1872105"/>
    <lineage>
        <taxon>Bacteria</taxon>
        <taxon>Pseudomonadati</taxon>
        <taxon>Pseudomonadota</taxon>
        <taxon>Alphaproteobacteria</taxon>
        <taxon>Acetobacterales</taxon>
        <taxon>Acetobacteraceae</taxon>
        <taxon>Acidicaldus</taxon>
    </lineage>
</organism>
<protein>
    <submittedName>
        <fullName evidence="2">HypC/HybG/HupF family hydrogenase formation chaperone</fullName>
    </submittedName>
</protein>
<sequence length="80" mass="7985">MCLAIPGCILSISGGDPLLRTGAVDFGGIVKEIHLGFVPEAVPGDHVLVHVGFAITVLDAAAAARVLAELQALGAAAETP</sequence>
<dbReference type="InterPro" id="IPR001109">
    <property type="entry name" value="Hydrogenase_HupF/HypC"/>
</dbReference>
<dbReference type="Pfam" id="PF01455">
    <property type="entry name" value="HupF_HypC"/>
    <property type="match status" value="1"/>
</dbReference>
<dbReference type="GO" id="GO:1902670">
    <property type="term" value="F:carbon dioxide binding"/>
    <property type="evidence" value="ECO:0007669"/>
    <property type="project" value="TreeGrafter"/>
</dbReference>
<dbReference type="EMBL" id="DTQM01000027">
    <property type="protein sequence ID" value="HGC41875.1"/>
    <property type="molecule type" value="Genomic_DNA"/>
</dbReference>
<gene>
    <name evidence="2" type="ORF">ENY07_01445</name>
</gene>
<proteinExistence type="inferred from homology"/>
<accession>A0A8J4HA91</accession>
<dbReference type="PRINTS" id="PR00445">
    <property type="entry name" value="HUPFHYPC"/>
</dbReference>
<dbReference type="GO" id="GO:0005506">
    <property type="term" value="F:iron ion binding"/>
    <property type="evidence" value="ECO:0007669"/>
    <property type="project" value="TreeGrafter"/>
</dbReference>
<dbReference type="Gene3D" id="2.30.30.140">
    <property type="match status" value="1"/>
</dbReference>
<comment type="caution">
    <text evidence="2">The sequence shown here is derived from an EMBL/GenBank/DDBJ whole genome shotgun (WGS) entry which is preliminary data.</text>
</comment>
<comment type="similarity">
    <text evidence="1">Belongs to the HupF/HypC family.</text>
</comment>
<dbReference type="GO" id="GO:0051604">
    <property type="term" value="P:protein maturation"/>
    <property type="evidence" value="ECO:0007669"/>
    <property type="project" value="TreeGrafter"/>
</dbReference>
<dbReference type="AlphaFoldDB" id="A0A8J4HA91"/>
<reference evidence="2" key="1">
    <citation type="journal article" date="2020" name="mSystems">
        <title>Genome- and Community-Level Interaction Insights into Carbon Utilization and Element Cycling Functions of Hydrothermarchaeota in Hydrothermal Sediment.</title>
        <authorList>
            <person name="Zhou Z."/>
            <person name="Liu Y."/>
            <person name="Xu W."/>
            <person name="Pan J."/>
            <person name="Luo Z.H."/>
            <person name="Li M."/>
        </authorList>
    </citation>
    <scope>NUCLEOTIDE SEQUENCE</scope>
    <source>
        <strain evidence="2">SpSt-997</strain>
    </source>
</reference>
<dbReference type="PANTHER" id="PTHR35177:SF2">
    <property type="entry name" value="HYDROGENASE MATURATION FACTOR HYBG"/>
    <property type="match status" value="1"/>
</dbReference>
<dbReference type="SUPFAM" id="SSF159127">
    <property type="entry name" value="HupF/HypC-like"/>
    <property type="match status" value="1"/>
</dbReference>
<evidence type="ECO:0000256" key="1">
    <source>
        <dbReference type="ARBA" id="ARBA00006018"/>
    </source>
</evidence>
<evidence type="ECO:0000313" key="2">
    <source>
        <dbReference type="EMBL" id="HGC41875.1"/>
    </source>
</evidence>
<dbReference type="PANTHER" id="PTHR35177">
    <property type="entry name" value="HYDROGENASE MATURATION FACTOR HYBG"/>
    <property type="match status" value="1"/>
</dbReference>
<name>A0A8J4HA91_9PROT</name>